<keyword evidence="4 8" id="KW-0317">Glutathione biosynthesis</keyword>
<evidence type="ECO:0000256" key="7">
    <source>
        <dbReference type="ARBA" id="ARBA00048819"/>
    </source>
</evidence>
<comment type="catalytic activity">
    <reaction evidence="7 8 9">
        <text>L-cysteine + L-glutamate + ATP = gamma-L-glutamyl-L-cysteine + ADP + phosphate + H(+)</text>
        <dbReference type="Rhea" id="RHEA:13285"/>
        <dbReference type="ChEBI" id="CHEBI:15378"/>
        <dbReference type="ChEBI" id="CHEBI:29985"/>
        <dbReference type="ChEBI" id="CHEBI:30616"/>
        <dbReference type="ChEBI" id="CHEBI:35235"/>
        <dbReference type="ChEBI" id="CHEBI:43474"/>
        <dbReference type="ChEBI" id="CHEBI:58173"/>
        <dbReference type="ChEBI" id="CHEBI:456216"/>
        <dbReference type="EC" id="6.3.2.2"/>
    </reaction>
</comment>
<proteinExistence type="inferred from homology"/>
<dbReference type="NCBIfam" id="TIGR01434">
    <property type="entry name" value="glu_cys_ligase"/>
    <property type="match status" value="1"/>
</dbReference>
<keyword evidence="6 8" id="KW-0067">ATP-binding</keyword>
<protein>
    <recommendedName>
        <fullName evidence="8">Glutamate--cysteine ligase</fullName>
        <ecNumber evidence="8">6.3.2.2</ecNumber>
    </recommendedName>
    <alternativeName>
        <fullName evidence="8">Gamma-ECS</fullName>
        <shortName evidence="8">GCS</shortName>
    </alternativeName>
    <alternativeName>
        <fullName evidence="8">Gamma-glutamylcysteine synthetase</fullName>
    </alternativeName>
</protein>
<reference evidence="11 12" key="1">
    <citation type="submission" date="2016-11" db="EMBL/GenBank/DDBJ databases">
        <authorList>
            <person name="Jaros S."/>
            <person name="Januszkiewicz K."/>
            <person name="Wedrychowicz H."/>
        </authorList>
    </citation>
    <scope>NUCLEOTIDE SEQUENCE [LARGE SCALE GENOMIC DNA]</scope>
    <source>
        <strain evidence="11">NVI 5450</strain>
    </source>
</reference>
<dbReference type="PANTHER" id="PTHR38761">
    <property type="entry name" value="GLUTAMATE--CYSTEINE LIGASE"/>
    <property type="match status" value="1"/>
</dbReference>
<dbReference type="GO" id="GO:0004357">
    <property type="term" value="F:glutamate-cysteine ligase activity"/>
    <property type="evidence" value="ECO:0007669"/>
    <property type="project" value="UniProtKB-UniRule"/>
</dbReference>
<evidence type="ECO:0000256" key="5">
    <source>
        <dbReference type="ARBA" id="ARBA00022741"/>
    </source>
</evidence>
<evidence type="ECO:0000259" key="10">
    <source>
        <dbReference type="Pfam" id="PF04262"/>
    </source>
</evidence>
<keyword evidence="5 8" id="KW-0547">Nucleotide-binding</keyword>
<keyword evidence="3 8" id="KW-0436">Ligase</keyword>
<dbReference type="GO" id="GO:0006750">
    <property type="term" value="P:glutathione biosynthetic process"/>
    <property type="evidence" value="ECO:0007669"/>
    <property type="project" value="UniProtKB-UniRule"/>
</dbReference>
<dbReference type="Gene3D" id="3.30.590.20">
    <property type="match status" value="1"/>
</dbReference>
<dbReference type="EC" id="6.3.2.2" evidence="8"/>
<evidence type="ECO:0000256" key="9">
    <source>
        <dbReference type="RuleBase" id="RU004391"/>
    </source>
</evidence>
<dbReference type="HAMAP" id="MF_00578">
    <property type="entry name" value="Glu_cys_ligase"/>
    <property type="match status" value="1"/>
</dbReference>
<feature type="domain" description="Glutamate--cysteine ligase" evidence="10">
    <location>
        <begin position="10"/>
        <end position="382"/>
    </location>
</feature>
<comment type="pathway">
    <text evidence="1 8 9">Sulfur metabolism; glutathione biosynthesis; glutathione from L-cysteine and L-glutamate: step 1/2.</text>
</comment>
<dbReference type="Proteomes" id="UP000183794">
    <property type="component" value="Unassembled WGS sequence"/>
</dbReference>
<evidence type="ECO:0000256" key="1">
    <source>
        <dbReference type="ARBA" id="ARBA00005006"/>
    </source>
</evidence>
<dbReference type="AlphaFoldDB" id="A0A1K9YLF3"/>
<dbReference type="SUPFAM" id="SSF55931">
    <property type="entry name" value="Glutamine synthetase/guanido kinase"/>
    <property type="match status" value="1"/>
</dbReference>
<dbReference type="OrthoDB" id="9803907at2"/>
<evidence type="ECO:0000256" key="2">
    <source>
        <dbReference type="ARBA" id="ARBA00008772"/>
    </source>
</evidence>
<dbReference type="InterPro" id="IPR006334">
    <property type="entry name" value="Glut_cys_ligase"/>
</dbReference>
<evidence type="ECO:0000256" key="3">
    <source>
        <dbReference type="ARBA" id="ARBA00022598"/>
    </source>
</evidence>
<dbReference type="GO" id="GO:0005524">
    <property type="term" value="F:ATP binding"/>
    <property type="evidence" value="ECO:0007669"/>
    <property type="project" value="UniProtKB-KW"/>
</dbReference>
<dbReference type="Pfam" id="PF04262">
    <property type="entry name" value="Glu_cys_ligase"/>
    <property type="match status" value="1"/>
</dbReference>
<dbReference type="InterPro" id="IPR007370">
    <property type="entry name" value="Glu_cys_ligase"/>
</dbReference>
<dbReference type="PANTHER" id="PTHR38761:SF1">
    <property type="entry name" value="GLUTAMATE--CYSTEINE LIGASE"/>
    <property type="match status" value="1"/>
</dbReference>
<dbReference type="EMBL" id="FPLD01000005">
    <property type="protein sequence ID" value="SGY82668.1"/>
    <property type="molecule type" value="Genomic_DNA"/>
</dbReference>
<name>A0A1K9YLF3_9GAMM</name>
<evidence type="ECO:0000256" key="4">
    <source>
        <dbReference type="ARBA" id="ARBA00022684"/>
    </source>
</evidence>
<evidence type="ECO:0000313" key="12">
    <source>
        <dbReference type="Proteomes" id="UP000183794"/>
    </source>
</evidence>
<comment type="similarity">
    <text evidence="2 8">Belongs to the glutamate--cysteine ligase type 1 family. Type 1 subfamily.</text>
</comment>
<dbReference type="GO" id="GO:0046872">
    <property type="term" value="F:metal ion binding"/>
    <property type="evidence" value="ECO:0007669"/>
    <property type="project" value="TreeGrafter"/>
</dbReference>
<dbReference type="GO" id="GO:0005829">
    <property type="term" value="C:cytosol"/>
    <property type="evidence" value="ECO:0007669"/>
    <property type="project" value="TreeGrafter"/>
</dbReference>
<evidence type="ECO:0000256" key="8">
    <source>
        <dbReference type="HAMAP-Rule" id="MF_00578"/>
    </source>
</evidence>
<dbReference type="UniPathway" id="UPA00142">
    <property type="reaction ID" value="UER00209"/>
</dbReference>
<gene>
    <name evidence="8" type="primary">gshA</name>
    <name evidence="11" type="ORF">NVI5450_0188</name>
</gene>
<organism evidence="11 12">
    <name type="scientific">Moritella viscosa</name>
    <dbReference type="NCBI Taxonomy" id="80854"/>
    <lineage>
        <taxon>Bacteria</taxon>
        <taxon>Pseudomonadati</taxon>
        <taxon>Pseudomonadota</taxon>
        <taxon>Gammaproteobacteria</taxon>
        <taxon>Alteromonadales</taxon>
        <taxon>Moritellaceae</taxon>
        <taxon>Moritella</taxon>
    </lineage>
</organism>
<evidence type="ECO:0000256" key="6">
    <source>
        <dbReference type="ARBA" id="ARBA00022840"/>
    </source>
</evidence>
<sequence>MNVTFKSLISKLSEPSNIQSLNGITRGIERECLRVNEVGGLSQNSHPAAFGSALSHQHITTDYSESLLEFITPVSDSAAKAQQQLSDIHRNVVKNLDGELFWPSSMPCQVCDEENIPLAKYGTSNTGKMKHTYRIGLKHRYGSSMQIISGLHYNVSLPVIFWKTLYDLKGETGELQDFISHSYMGLIRNFYRYGWLVPYLFGASPALNRSFLPAEKQAPFSTLGEDTLYMPYATSLRMSDLGYTNNAQDDLVICHNTLENYTDSLKKAIKTKALEFANIGIKVDGEYRQLNDNVLQIENELYAPIRPKRVAKPNEKPSEALAARGIEYIEIRSLDVNPFVATGITTAQMSVLDSLLVWMALQPSAPMTADEMAVCRDNSTKVVMEGRKPGLTLQLDGQEQVLADVAEHILTEVQLVAGLLDGAELATKTDASHFSQAVAEQQVLIKRPDSLLSGQVLAAMKVQGLEHNDFILNLAKKYKAELLAADYVHWDDTYFNKMQQQSVVQQQQIEAEDTLDFDAFLSEYFASTKNG</sequence>
<evidence type="ECO:0000313" key="11">
    <source>
        <dbReference type="EMBL" id="SGY82668.1"/>
    </source>
</evidence>
<dbReference type="RefSeq" id="WP_075517902.1">
    <property type="nucleotide sequence ID" value="NZ_FPLD01000005.1"/>
</dbReference>
<dbReference type="InterPro" id="IPR014746">
    <property type="entry name" value="Gln_synth/guanido_kin_cat_dom"/>
</dbReference>
<accession>A0A1K9YLF3</accession>